<dbReference type="GO" id="GO:0003700">
    <property type="term" value="F:DNA-binding transcription factor activity"/>
    <property type="evidence" value="ECO:0007669"/>
    <property type="project" value="InterPro"/>
</dbReference>
<sequence>MSDEIDTLLTRFELRTRVFFSGQLCGVANFDDGQGVGHLHVMRKGQLDVLLPDGSVQTVSAPAALFFPRATPHRLRAPEVDGPDLICASVVCGAALGQQLMAELPAMLAVPLEDHPGLQMSLQLLFDEAFAERQGRAAAVDRLSELVLIHLLREVLKQGHLKAGVLGGLADPRLARALHAIHTDAARPWTLEQLAIVAGMSRARFAAQFTQIIGQSPGDYLASWRIGLAQSLLGKGRQVKNIADEVGYGSASALTRAFVLKTGLAPTEWLASKRAGARAALHST</sequence>
<dbReference type="Gene3D" id="1.10.10.60">
    <property type="entry name" value="Homeodomain-like"/>
    <property type="match status" value="2"/>
</dbReference>
<dbReference type="InterPro" id="IPR018062">
    <property type="entry name" value="HTH_AraC-typ_CS"/>
</dbReference>
<dbReference type="EMBL" id="POSP01000003">
    <property type="protein sequence ID" value="PND39725.1"/>
    <property type="molecule type" value="Genomic_DNA"/>
</dbReference>
<evidence type="ECO:0000256" key="2">
    <source>
        <dbReference type="ARBA" id="ARBA00023125"/>
    </source>
</evidence>
<dbReference type="PROSITE" id="PS00041">
    <property type="entry name" value="HTH_ARAC_FAMILY_1"/>
    <property type="match status" value="1"/>
</dbReference>
<evidence type="ECO:0000259" key="4">
    <source>
        <dbReference type="PROSITE" id="PS01124"/>
    </source>
</evidence>
<keyword evidence="3" id="KW-0804">Transcription</keyword>
<dbReference type="OrthoDB" id="9789899at2"/>
<dbReference type="PANTHER" id="PTHR46796:SF7">
    <property type="entry name" value="ARAC FAMILY TRANSCRIPTIONAL REGULATOR"/>
    <property type="match status" value="1"/>
</dbReference>
<dbReference type="InterPro" id="IPR018060">
    <property type="entry name" value="HTH_AraC"/>
</dbReference>
<dbReference type="RefSeq" id="WP_102769629.1">
    <property type="nucleotide sequence ID" value="NZ_CP124551.1"/>
</dbReference>
<organism evidence="5 6">
    <name type="scientific">Kinneretia aquatilis</name>
    <dbReference type="NCBI Taxonomy" id="2070761"/>
    <lineage>
        <taxon>Bacteria</taxon>
        <taxon>Pseudomonadati</taxon>
        <taxon>Pseudomonadota</taxon>
        <taxon>Betaproteobacteria</taxon>
        <taxon>Burkholderiales</taxon>
        <taxon>Sphaerotilaceae</taxon>
        <taxon>Roseateles</taxon>
    </lineage>
</organism>
<dbReference type="SMART" id="SM00342">
    <property type="entry name" value="HTH_ARAC"/>
    <property type="match status" value="1"/>
</dbReference>
<keyword evidence="1" id="KW-0805">Transcription regulation</keyword>
<evidence type="ECO:0000313" key="6">
    <source>
        <dbReference type="Proteomes" id="UP000235916"/>
    </source>
</evidence>
<dbReference type="GO" id="GO:0043565">
    <property type="term" value="F:sequence-specific DNA binding"/>
    <property type="evidence" value="ECO:0007669"/>
    <property type="project" value="InterPro"/>
</dbReference>
<evidence type="ECO:0000256" key="1">
    <source>
        <dbReference type="ARBA" id="ARBA00023015"/>
    </source>
</evidence>
<dbReference type="Proteomes" id="UP000235916">
    <property type="component" value="Unassembled WGS sequence"/>
</dbReference>
<keyword evidence="2" id="KW-0238">DNA-binding</keyword>
<feature type="domain" description="HTH araC/xylS-type" evidence="4">
    <location>
        <begin position="175"/>
        <end position="272"/>
    </location>
</feature>
<evidence type="ECO:0000313" key="5">
    <source>
        <dbReference type="EMBL" id="PND39725.1"/>
    </source>
</evidence>
<dbReference type="InterPro" id="IPR009057">
    <property type="entry name" value="Homeodomain-like_sf"/>
</dbReference>
<protein>
    <submittedName>
        <fullName evidence="5">AraC family transcriptional regulator</fullName>
    </submittedName>
</protein>
<comment type="caution">
    <text evidence="5">The sequence shown here is derived from an EMBL/GenBank/DDBJ whole genome shotgun (WGS) entry which is preliminary data.</text>
</comment>
<dbReference type="SUPFAM" id="SSF46689">
    <property type="entry name" value="Homeodomain-like"/>
    <property type="match status" value="2"/>
</dbReference>
<dbReference type="AlphaFoldDB" id="A0A2N8L1Z3"/>
<dbReference type="Pfam" id="PF12852">
    <property type="entry name" value="Cupin_6"/>
    <property type="match status" value="1"/>
</dbReference>
<name>A0A2N8L1Z3_9BURK</name>
<dbReference type="InterPro" id="IPR032783">
    <property type="entry name" value="AraC_lig"/>
</dbReference>
<keyword evidence="6" id="KW-1185">Reference proteome</keyword>
<dbReference type="Pfam" id="PF12833">
    <property type="entry name" value="HTH_18"/>
    <property type="match status" value="1"/>
</dbReference>
<gene>
    <name evidence="5" type="ORF">C1O66_12765</name>
</gene>
<reference evidence="5 6" key="1">
    <citation type="submission" date="2018-01" db="EMBL/GenBank/DDBJ databases">
        <title>Draft genome sequence of Paucibacter aquatile CR182 isolated from freshwater of the Nakdong River.</title>
        <authorList>
            <person name="Choi A."/>
            <person name="Chung E.J."/>
        </authorList>
    </citation>
    <scope>NUCLEOTIDE SEQUENCE [LARGE SCALE GENOMIC DNA]</scope>
    <source>
        <strain evidence="5 6">CR182</strain>
    </source>
</reference>
<evidence type="ECO:0000256" key="3">
    <source>
        <dbReference type="ARBA" id="ARBA00023163"/>
    </source>
</evidence>
<proteinExistence type="predicted"/>
<dbReference type="InterPro" id="IPR050204">
    <property type="entry name" value="AraC_XylS_family_regulators"/>
</dbReference>
<accession>A0A2N8L1Z3</accession>
<dbReference type="PROSITE" id="PS01124">
    <property type="entry name" value="HTH_ARAC_FAMILY_2"/>
    <property type="match status" value="1"/>
</dbReference>
<dbReference type="PANTHER" id="PTHR46796">
    <property type="entry name" value="HTH-TYPE TRANSCRIPTIONAL ACTIVATOR RHAS-RELATED"/>
    <property type="match status" value="1"/>
</dbReference>